<dbReference type="AlphaFoldDB" id="A0A1G1WYM1"/>
<protein>
    <recommendedName>
        <fullName evidence="1">THIF-type NAD/FAD binding fold domain-containing protein</fullName>
    </recommendedName>
</protein>
<dbReference type="Proteomes" id="UP000179279">
    <property type="component" value="Unassembled WGS sequence"/>
</dbReference>
<dbReference type="Pfam" id="PF00899">
    <property type="entry name" value="ThiF"/>
    <property type="match status" value="1"/>
</dbReference>
<proteinExistence type="predicted"/>
<dbReference type="GO" id="GO:0061504">
    <property type="term" value="P:cyclic threonylcarbamoyladenosine biosynthetic process"/>
    <property type="evidence" value="ECO:0007669"/>
    <property type="project" value="TreeGrafter"/>
</dbReference>
<dbReference type="GO" id="GO:0061503">
    <property type="term" value="F:tRNA threonylcarbamoyladenosine dehydratase"/>
    <property type="evidence" value="ECO:0007669"/>
    <property type="project" value="TreeGrafter"/>
</dbReference>
<dbReference type="InterPro" id="IPR045886">
    <property type="entry name" value="ThiF/MoeB/HesA"/>
</dbReference>
<name>A0A1G1WYM1_9BACT</name>
<dbReference type="InterPro" id="IPR035985">
    <property type="entry name" value="Ubiquitin-activating_enz"/>
</dbReference>
<dbReference type="InterPro" id="IPR000594">
    <property type="entry name" value="ThiF_NAD_FAD-bd"/>
</dbReference>
<dbReference type="SUPFAM" id="SSF69572">
    <property type="entry name" value="Activating enzymes of the ubiquitin-like proteins"/>
    <property type="match status" value="1"/>
</dbReference>
<dbReference type="Gene3D" id="3.40.50.720">
    <property type="entry name" value="NAD(P)-binding Rossmann-like Domain"/>
    <property type="match status" value="1"/>
</dbReference>
<evidence type="ECO:0000313" key="2">
    <source>
        <dbReference type="EMBL" id="OGY32825.1"/>
    </source>
</evidence>
<reference evidence="2 3" key="1">
    <citation type="journal article" date="2016" name="Nat. Commun.">
        <title>Thousands of microbial genomes shed light on interconnected biogeochemical processes in an aquifer system.</title>
        <authorList>
            <person name="Anantharaman K."/>
            <person name="Brown C.T."/>
            <person name="Hug L.A."/>
            <person name="Sharon I."/>
            <person name="Castelle C.J."/>
            <person name="Probst A.J."/>
            <person name="Thomas B.C."/>
            <person name="Singh A."/>
            <person name="Wilkins M.J."/>
            <person name="Karaoz U."/>
            <person name="Brodie E.L."/>
            <person name="Williams K.H."/>
            <person name="Hubbard S.S."/>
            <person name="Banfield J.F."/>
        </authorList>
    </citation>
    <scope>NUCLEOTIDE SEQUENCE [LARGE SCALE GENOMIC DNA]</scope>
</reference>
<sequence length="353" mass="40413">MEPIILYEGKNIKENLEKLTKSYKIWEIKDLYKDQLKEVFDINNPTLLNSPRYKERLSSFITERTQKKHSGNWVYYPWTGILVHSVNEAEYYRLRTNRNRNLITEEEQLKIKRFCVGIAGLSVGSNIAVGLAYQGSQNFKLCEFDILETTNLNRIRAGLQDITQPKISLTTQKIYEIDPYAKLKLYQNGLNGNNLDDFVDGKQKPRLIFEVIDDFKIKILLRLKARAAGIPVIMLANVHDKIIIDVERYDLNKNLALFNGLLGNLPEEILTNPKADPNKYAVDIVGKENISERALRSVMEINKSLVGRPQLVSTVTISGGLSTYFTRLIALKEKLSSGRMVFSLDDFTKTNTC</sequence>
<gene>
    <name evidence="2" type="ORF">A3A57_00075</name>
</gene>
<evidence type="ECO:0000259" key="1">
    <source>
        <dbReference type="Pfam" id="PF00899"/>
    </source>
</evidence>
<dbReference type="PANTHER" id="PTHR43267:SF3">
    <property type="entry name" value="THIF PROTEIN"/>
    <property type="match status" value="1"/>
</dbReference>
<organism evidence="2 3">
    <name type="scientific">Candidatus Woykebacteria bacterium RIFCSPLOWO2_01_FULL_41_12</name>
    <dbReference type="NCBI Taxonomy" id="1802604"/>
    <lineage>
        <taxon>Bacteria</taxon>
        <taxon>Candidatus Woykeibacteriota</taxon>
    </lineage>
</organism>
<evidence type="ECO:0000313" key="3">
    <source>
        <dbReference type="Proteomes" id="UP000179279"/>
    </source>
</evidence>
<dbReference type="EMBL" id="MHDA01000005">
    <property type="protein sequence ID" value="OGY32825.1"/>
    <property type="molecule type" value="Genomic_DNA"/>
</dbReference>
<accession>A0A1G1WYM1</accession>
<comment type="caution">
    <text evidence="2">The sequence shown here is derived from an EMBL/GenBank/DDBJ whole genome shotgun (WGS) entry which is preliminary data.</text>
</comment>
<dbReference type="GO" id="GO:0008641">
    <property type="term" value="F:ubiquitin-like modifier activating enzyme activity"/>
    <property type="evidence" value="ECO:0007669"/>
    <property type="project" value="InterPro"/>
</dbReference>
<feature type="domain" description="THIF-type NAD/FAD binding fold" evidence="1">
    <location>
        <begin position="97"/>
        <end position="233"/>
    </location>
</feature>
<dbReference type="PANTHER" id="PTHR43267">
    <property type="entry name" value="TRNA THREONYLCARBAMOYLADENOSINE DEHYDRATASE"/>
    <property type="match status" value="1"/>
</dbReference>